<dbReference type="InterPro" id="IPR033118">
    <property type="entry name" value="EXPERA"/>
</dbReference>
<sequence length="164" mass="19182">MSINRKLDWFYFWYFVIHVPITVLIDSCLIVPPSWQFNIQKTLVQFHIATNNDFLLDTLPLWLQVFGFVELVFQLPLFVYGAFKLYNNDITIYPWLVIYGFNASFTTLVCLVYVLAEGESHGLLSGQVWGLFGLYVPYFIIPLVMLIDSMNRILKKLVIKEKTL</sequence>
<evidence type="ECO:0000256" key="6">
    <source>
        <dbReference type="ARBA" id="ARBA00023136"/>
    </source>
</evidence>
<keyword evidence="3 7" id="KW-0812">Transmembrane</keyword>
<keyword evidence="10" id="KW-1185">Reference proteome</keyword>
<dbReference type="PANTHER" id="PTHR31204">
    <property type="entry name" value="SIGMA INTRACELLULAR RECEPTOR 2"/>
    <property type="match status" value="1"/>
</dbReference>
<feature type="transmembrane region" description="Helical" evidence="7">
    <location>
        <begin position="61"/>
        <end position="83"/>
    </location>
</feature>
<evidence type="ECO:0000256" key="2">
    <source>
        <dbReference type="ARBA" id="ARBA00009096"/>
    </source>
</evidence>
<organism evidence="9 10">
    <name type="scientific">[Candida] anglica</name>
    <dbReference type="NCBI Taxonomy" id="148631"/>
    <lineage>
        <taxon>Eukaryota</taxon>
        <taxon>Fungi</taxon>
        <taxon>Dikarya</taxon>
        <taxon>Ascomycota</taxon>
        <taxon>Saccharomycotina</taxon>
        <taxon>Pichiomycetes</taxon>
        <taxon>Debaryomycetaceae</taxon>
        <taxon>Kurtzmaniella</taxon>
    </lineage>
</organism>
<dbReference type="PIRSF" id="PIRSF031032">
    <property type="entry name" value="TMP_97_prd"/>
    <property type="match status" value="1"/>
</dbReference>
<proteinExistence type="inferred from homology"/>
<evidence type="ECO:0000256" key="7">
    <source>
        <dbReference type="PIRNR" id="PIRNR031032"/>
    </source>
</evidence>
<dbReference type="PANTHER" id="PTHR31204:SF1">
    <property type="entry name" value="SIGMA INTRACELLULAR RECEPTOR 2"/>
    <property type="match status" value="1"/>
</dbReference>
<dbReference type="Pfam" id="PF05241">
    <property type="entry name" value="EBP"/>
    <property type="match status" value="1"/>
</dbReference>
<dbReference type="InterPro" id="IPR016964">
    <property type="entry name" value="Sigma2_recept"/>
</dbReference>
<dbReference type="EMBL" id="OZ004256">
    <property type="protein sequence ID" value="CAK7904928.1"/>
    <property type="molecule type" value="Genomic_DNA"/>
</dbReference>
<gene>
    <name evidence="9" type="ORF">CAAN4_D11694</name>
</gene>
<feature type="domain" description="EXPERA" evidence="8">
    <location>
        <begin position="7"/>
        <end position="146"/>
    </location>
</feature>
<feature type="transmembrane region" description="Helical" evidence="7">
    <location>
        <begin position="95"/>
        <end position="116"/>
    </location>
</feature>
<protein>
    <recommendedName>
        <fullName evidence="7">Efficient mitochondria targeting-associated protein 19</fullName>
    </recommendedName>
</protein>
<evidence type="ECO:0000313" key="9">
    <source>
        <dbReference type="EMBL" id="CAK7904928.1"/>
    </source>
</evidence>
<evidence type="ECO:0000313" key="10">
    <source>
        <dbReference type="Proteomes" id="UP001497600"/>
    </source>
</evidence>
<evidence type="ECO:0000259" key="8">
    <source>
        <dbReference type="PROSITE" id="PS51751"/>
    </source>
</evidence>
<dbReference type="InterPro" id="IPR051987">
    <property type="entry name" value="Sigma-2_receptor-like"/>
</dbReference>
<comment type="subcellular location">
    <subcellularLocation>
        <location evidence="1">Endoplasmic reticulum membrane</location>
        <topology evidence="1">Multi-pass membrane protein</topology>
    </subcellularLocation>
</comment>
<name>A0ABP0EE17_9ASCO</name>
<evidence type="ECO:0000256" key="1">
    <source>
        <dbReference type="ARBA" id="ARBA00004477"/>
    </source>
</evidence>
<reference evidence="9 10" key="1">
    <citation type="submission" date="2024-01" db="EMBL/GenBank/DDBJ databases">
        <authorList>
            <consortium name="Genoscope - CEA"/>
            <person name="William W."/>
        </authorList>
    </citation>
    <scope>NUCLEOTIDE SEQUENCE [LARGE SCALE GENOMIC DNA]</scope>
    <source>
        <strain evidence="9 10">29B2s-10</strain>
    </source>
</reference>
<feature type="transmembrane region" description="Helical" evidence="7">
    <location>
        <begin position="12"/>
        <end position="35"/>
    </location>
</feature>
<keyword evidence="5 7" id="KW-1133">Transmembrane helix</keyword>
<dbReference type="Proteomes" id="UP001497600">
    <property type="component" value="Chromosome D"/>
</dbReference>
<evidence type="ECO:0000256" key="3">
    <source>
        <dbReference type="ARBA" id="ARBA00022692"/>
    </source>
</evidence>
<dbReference type="PROSITE" id="PS51751">
    <property type="entry name" value="EXPERA"/>
    <property type="match status" value="1"/>
</dbReference>
<evidence type="ECO:0000256" key="4">
    <source>
        <dbReference type="ARBA" id="ARBA00022824"/>
    </source>
</evidence>
<keyword evidence="4 7" id="KW-0256">Endoplasmic reticulum</keyword>
<keyword evidence="6 7" id="KW-0472">Membrane</keyword>
<feature type="transmembrane region" description="Helical" evidence="7">
    <location>
        <begin position="128"/>
        <end position="147"/>
    </location>
</feature>
<evidence type="ECO:0000256" key="5">
    <source>
        <dbReference type="ARBA" id="ARBA00022989"/>
    </source>
</evidence>
<accession>A0ABP0EE17</accession>
<comment type="similarity">
    <text evidence="2">Belongs to the TMEM97/sigma-2 receptor family.</text>
</comment>